<dbReference type="InterPro" id="IPR004839">
    <property type="entry name" value="Aminotransferase_I/II_large"/>
</dbReference>
<evidence type="ECO:0000259" key="8">
    <source>
        <dbReference type="Pfam" id="PF12825"/>
    </source>
</evidence>
<keyword evidence="11" id="KW-1185">Reference proteome</keyword>
<feature type="compositionally biased region" description="Basic and acidic residues" evidence="6">
    <location>
        <begin position="675"/>
        <end position="700"/>
    </location>
</feature>
<feature type="region of interest" description="Disordered" evidence="6">
    <location>
        <begin position="814"/>
        <end position="860"/>
    </location>
</feature>
<keyword evidence="3" id="KW-0032">Aminotransferase</keyword>
<feature type="compositionally biased region" description="Basic and acidic residues" evidence="6">
    <location>
        <begin position="594"/>
        <end position="613"/>
    </location>
</feature>
<evidence type="ECO:0000256" key="1">
    <source>
        <dbReference type="ARBA" id="ARBA00001933"/>
    </source>
</evidence>
<dbReference type="InterPro" id="IPR024555">
    <property type="entry name" value="PX-associated"/>
</dbReference>
<evidence type="ECO:0000256" key="2">
    <source>
        <dbReference type="ARBA" id="ARBA00007441"/>
    </source>
</evidence>
<dbReference type="GO" id="GO:0008483">
    <property type="term" value="F:transaminase activity"/>
    <property type="evidence" value="ECO:0007669"/>
    <property type="project" value="UniProtKB-KW"/>
</dbReference>
<dbReference type="InterPro" id="IPR015422">
    <property type="entry name" value="PyrdxlP-dep_Trfase_small"/>
</dbReference>
<accession>A0AAF0DSP8</accession>
<protein>
    <recommendedName>
        <fullName evidence="12">Aminotransferase class I/classII domain-containing protein</fullName>
    </recommendedName>
</protein>
<dbReference type="GO" id="GO:0030170">
    <property type="term" value="F:pyridoxal phosphate binding"/>
    <property type="evidence" value="ECO:0007669"/>
    <property type="project" value="InterPro"/>
</dbReference>
<evidence type="ECO:0000259" key="9">
    <source>
        <dbReference type="Pfam" id="PF12828"/>
    </source>
</evidence>
<dbReference type="InterPro" id="IPR015424">
    <property type="entry name" value="PyrdxlP-dep_Trfase"/>
</dbReference>
<feature type="region of interest" description="Disordered" evidence="6">
    <location>
        <begin position="448"/>
        <end position="741"/>
    </location>
</feature>
<evidence type="ECO:0000256" key="6">
    <source>
        <dbReference type="SAM" id="MobiDB-lite"/>
    </source>
</evidence>
<evidence type="ECO:0000313" key="11">
    <source>
        <dbReference type="Proteomes" id="UP001216638"/>
    </source>
</evidence>
<dbReference type="FunFam" id="3.40.640.10:FF:000024">
    <property type="entry name" value="Kynurenine--oxoglutarate transaminase 3"/>
    <property type="match status" value="1"/>
</dbReference>
<name>A0AAF0DSP8_9BASI</name>
<dbReference type="PANTHER" id="PTHR47185:SF1">
    <property type="entry name" value="PX DOMAIN-CONTAINING PROTEIN YPR097W"/>
    <property type="match status" value="1"/>
</dbReference>
<evidence type="ECO:0000313" key="10">
    <source>
        <dbReference type="EMBL" id="WFC93535.1"/>
    </source>
</evidence>
<evidence type="ECO:0000259" key="7">
    <source>
        <dbReference type="Pfam" id="PF00155"/>
    </source>
</evidence>
<dbReference type="InterPro" id="IPR015421">
    <property type="entry name" value="PyrdxlP-dep_Trfase_major"/>
</dbReference>
<feature type="domain" description="PX-associated" evidence="9">
    <location>
        <begin position="907"/>
        <end position="1051"/>
    </location>
</feature>
<dbReference type="Pfam" id="PF12825">
    <property type="entry name" value="DUF3818"/>
    <property type="match status" value="1"/>
</dbReference>
<dbReference type="Gene3D" id="3.40.640.10">
    <property type="entry name" value="Type I PLP-dependent aspartate aminotransferase-like (Major domain)"/>
    <property type="match status" value="1"/>
</dbReference>
<feature type="region of interest" description="Disordered" evidence="6">
    <location>
        <begin position="1336"/>
        <end position="1357"/>
    </location>
</feature>
<dbReference type="EMBL" id="CP119951">
    <property type="protein sequence ID" value="WFC93535.1"/>
    <property type="molecule type" value="Genomic_DNA"/>
</dbReference>
<dbReference type="Gene3D" id="3.90.1150.10">
    <property type="entry name" value="Aspartate Aminotransferase, domain 1"/>
    <property type="match status" value="1"/>
</dbReference>
<proteinExistence type="inferred from homology"/>
<dbReference type="PANTHER" id="PTHR47185">
    <property type="entry name" value="PX DOMAIN-CONTAINING PROTEIN YPR097W"/>
    <property type="match status" value="1"/>
</dbReference>
<keyword evidence="5" id="KW-0663">Pyridoxal phosphate</keyword>
<dbReference type="SUPFAM" id="SSF53383">
    <property type="entry name" value="PLP-dependent transferases"/>
    <property type="match status" value="1"/>
</dbReference>
<evidence type="ECO:0000256" key="3">
    <source>
        <dbReference type="ARBA" id="ARBA00022576"/>
    </source>
</evidence>
<organism evidence="10 11">
    <name type="scientific">Malassezia brasiliensis</name>
    <dbReference type="NCBI Taxonomy" id="1821822"/>
    <lineage>
        <taxon>Eukaryota</taxon>
        <taxon>Fungi</taxon>
        <taxon>Dikarya</taxon>
        <taxon>Basidiomycota</taxon>
        <taxon>Ustilaginomycotina</taxon>
        <taxon>Malasseziomycetes</taxon>
        <taxon>Malasseziales</taxon>
        <taxon>Malasseziaceae</taxon>
        <taxon>Malassezia</taxon>
    </lineage>
</organism>
<sequence>MSSWNKPTRFLNSPASRVQPELARGVDVWTFFNPMVFPTAVNLGQGFMNWKPPPFVLDELTKEMHERVELHHYSHARGRPRLRAAVRDVYSQSFHKPPEDTDLSAGVVRLDDTGLPVQRPDLGVPLNPETEIVITAGANEAMYSSLAGFLEEGDEVILFEPFFDQYVCEASFNGGVPVYVPMIPPASKEQRPSANEWQFDWDLLEQKLASPRAKALFLNTPYNPIGKVCSLAELQRLAQLCIKYDILVISDEVYDCLTFDGQEHIRIASIEGMWERTLTVGSAGKTFSCTGWRVGWIVGAPHLVAPAMAAHVRITFSVNSASQEGTAIGLEQAGAHNFFEEQREHYAARRQELFEALDSLNLPYSVPHGSYFVLVDASRIRIPADFPFPDEVLKKPRDYQMCWFLAKVCDVVAIPVTAFYSDENAHVGENYIRFAFCKDNQIAEAGRRLQKDAEEASETEYARPASRQDRRRSMKGRESALGKRRSMRRDSASIIPSDIARPHSRTASSLAHYASANEDARPPSRSASRPGRTSSQIRERDRALADDMVGITPTVDPKEKRERTRKKKSDAHVSDEKRRMHRRTVPTTSSAGHSTHEQRRTSRKATPRDDAGKTRRKRRPREEHSITSPSVADTETRAPHERRHSREHGNIRRVKSETFFDAPGDVKPTHAPKRKSADLGRRGRTSPERSGSKRAVDPIERIAAPSSEADFLSQQTSAPSAVKSPPMSTTGSSRRFLRAVPLLGRSRAPTIRSFRAGNDEVRMRAAQEKADARVRAIQERAEAKQRAAEEKLETRRLANEARAEAKERVARAKAEAKEAAAQRKAAAKEVAMTERQRKQDERERKAAEKRDAKLDAQRQREIQKTEALAAVREQERQRELAEMDRKQKRLLAITPFRRREDADDVLLTPEQRHGLLKSLVMMQMQQEFLDFGHPGILAQYGYPFTSEGVGVQRSRRRELAFWSKKKESVVHMPQAALDALHEPLLLRHMFHVHLRRFPGLAKAPLAFYRKRIQRLSETFTADAMSTSRERSELVLSHMLSLVGTQYLGLFFARGFGVRGPDELRGPGIGEPGTEVWGAGKEWGAGTVKRGLDRPYQLTDADYQLIDSLFYGEELDAWVAAGRESQRVQDDFNAFKETIIEQETGMEEIIEYLAVSNVNNLPPHLQNAEEWVRIHIALMMRWLFVESPSADSLFNFVRVVHMLFPYWPARQILKIANAQVMIQMMLSLLLAQPAGTKSLFQRIVGFVVSRSISSIQREYIDPLRKEISEPVLVQKIEAYVRHKTAHETERMERMADESGNDLLTTILLSDREPRLESGMRAHVLDLQRAYAASPYRTSPDLAYPRSTPRGKDTPPIPGWGVSVGDASKARMFALLKLLLREQLNKRDREKFAALLGSSLVVNTIKDALQMVFYDAIHDIASVSDLSGRLGDLQKLVEDMIQVRKTTDNSAERWIDLANRHHEFIYFFLHECAPVAKPLWEWCQMGCDYMSLSTTDPAHPADRSAENIEVNLDEMLQDERLSASDVDHIVHEMDALTTWSRWRKIRRELEFRKNFLLAVQPGPTGLWRESLPSDSMRKAIEDVDGLFLELLEKERVAPDDGTCDAVRGGERLHVPWAFFDVRDPLGQALRAEPPSEEHRLEKPRVDVRPPTLDYTRRLLPMFRELLISKLPDWLDPEVNGEPIPQPKSLVATSTQLLKPKGLLRRS</sequence>
<evidence type="ECO:0000256" key="4">
    <source>
        <dbReference type="ARBA" id="ARBA00022679"/>
    </source>
</evidence>
<gene>
    <name evidence="10" type="ORF">MBRA1_000155</name>
</gene>
<feature type="compositionally biased region" description="Basic and acidic residues" evidence="6">
    <location>
        <begin position="831"/>
        <end position="860"/>
    </location>
</feature>
<feature type="domain" description="PX" evidence="8">
    <location>
        <begin position="1154"/>
        <end position="1471"/>
    </location>
</feature>
<dbReference type="Proteomes" id="UP001216638">
    <property type="component" value="Chromosome 1"/>
</dbReference>
<dbReference type="GO" id="GO:0035091">
    <property type="term" value="F:phosphatidylinositol binding"/>
    <property type="evidence" value="ECO:0007669"/>
    <property type="project" value="TreeGrafter"/>
</dbReference>
<keyword evidence="4" id="KW-0808">Transferase</keyword>
<dbReference type="InterPro" id="IPR024554">
    <property type="entry name" value="LEC1-like_C"/>
</dbReference>
<comment type="similarity">
    <text evidence="2">Belongs to the class-I pyridoxal-phosphate-dependent aminotransferase family.</text>
</comment>
<comment type="cofactor">
    <cofactor evidence="1">
        <name>pyridoxal 5'-phosphate</name>
        <dbReference type="ChEBI" id="CHEBI:597326"/>
    </cofactor>
</comment>
<feature type="domain" description="Aminotransferase class I/classII large" evidence="7">
    <location>
        <begin position="41"/>
        <end position="448"/>
    </location>
</feature>
<dbReference type="CDD" id="cd00609">
    <property type="entry name" value="AAT_like"/>
    <property type="match status" value="1"/>
</dbReference>
<evidence type="ECO:0000256" key="5">
    <source>
        <dbReference type="ARBA" id="ARBA00022898"/>
    </source>
</evidence>
<evidence type="ECO:0008006" key="12">
    <source>
        <dbReference type="Google" id="ProtNLM"/>
    </source>
</evidence>
<reference evidence="10" key="1">
    <citation type="submission" date="2023-03" db="EMBL/GenBank/DDBJ databases">
        <title>Mating type loci evolution in Malassezia.</title>
        <authorList>
            <person name="Coelho M.A."/>
        </authorList>
    </citation>
    <scope>NUCLEOTIDE SEQUENCE</scope>
    <source>
        <strain evidence="10">CBS 14135</strain>
    </source>
</reference>
<dbReference type="Pfam" id="PF00155">
    <property type="entry name" value="Aminotran_1_2"/>
    <property type="match status" value="1"/>
</dbReference>
<dbReference type="Pfam" id="PF12828">
    <property type="entry name" value="PXB"/>
    <property type="match status" value="1"/>
</dbReference>
<dbReference type="InterPro" id="IPR047168">
    <property type="entry name" value="LEC1-like"/>
</dbReference>
<feature type="compositionally biased region" description="Basic and acidic residues" evidence="6">
    <location>
        <begin position="647"/>
        <end position="658"/>
    </location>
</feature>